<organism evidence="5 6">
    <name type="scientific">Paracraurococcus ruber</name>
    <dbReference type="NCBI Taxonomy" id="77675"/>
    <lineage>
        <taxon>Bacteria</taxon>
        <taxon>Pseudomonadati</taxon>
        <taxon>Pseudomonadota</taxon>
        <taxon>Alphaproteobacteria</taxon>
        <taxon>Acetobacterales</taxon>
        <taxon>Roseomonadaceae</taxon>
        <taxon>Paracraurococcus</taxon>
    </lineage>
</organism>
<keyword evidence="1" id="KW-0677">Repeat</keyword>
<dbReference type="Pfam" id="PF00005">
    <property type="entry name" value="ABC_tran"/>
    <property type="match status" value="2"/>
</dbReference>
<dbReference type="PROSITE" id="PS50893">
    <property type="entry name" value="ABC_TRANSPORTER_2"/>
    <property type="match status" value="2"/>
</dbReference>
<feature type="domain" description="ABC transporter" evidence="4">
    <location>
        <begin position="1"/>
        <end position="222"/>
    </location>
</feature>
<evidence type="ECO:0000256" key="2">
    <source>
        <dbReference type="ARBA" id="ARBA00022741"/>
    </source>
</evidence>
<dbReference type="InterPro" id="IPR027417">
    <property type="entry name" value="P-loop_NTPase"/>
</dbReference>
<dbReference type="InterPro" id="IPR003439">
    <property type="entry name" value="ABC_transporter-like_ATP-bd"/>
</dbReference>
<name>A0ABS1D071_9PROT</name>
<dbReference type="PANTHER" id="PTHR19211">
    <property type="entry name" value="ATP-BINDING TRANSPORT PROTEIN-RELATED"/>
    <property type="match status" value="1"/>
</dbReference>
<evidence type="ECO:0000259" key="4">
    <source>
        <dbReference type="PROSITE" id="PS50893"/>
    </source>
</evidence>
<dbReference type="Proteomes" id="UP000697995">
    <property type="component" value="Unassembled WGS sequence"/>
</dbReference>
<proteinExistence type="predicted"/>
<dbReference type="EMBL" id="NRSG01000150">
    <property type="protein sequence ID" value="MBK1660147.1"/>
    <property type="molecule type" value="Genomic_DNA"/>
</dbReference>
<keyword evidence="2" id="KW-0547">Nucleotide-binding</keyword>
<evidence type="ECO:0000256" key="1">
    <source>
        <dbReference type="ARBA" id="ARBA00022737"/>
    </source>
</evidence>
<feature type="domain" description="ABC transporter" evidence="4">
    <location>
        <begin position="296"/>
        <end position="499"/>
    </location>
</feature>
<dbReference type="InterPro" id="IPR017871">
    <property type="entry name" value="ABC_transporter-like_CS"/>
</dbReference>
<dbReference type="PANTHER" id="PTHR19211:SF14">
    <property type="entry name" value="ATP-BINDING CASSETTE SUB-FAMILY F MEMBER 1"/>
    <property type="match status" value="1"/>
</dbReference>
<dbReference type="SUPFAM" id="SSF52540">
    <property type="entry name" value="P-loop containing nucleoside triphosphate hydrolases"/>
    <property type="match status" value="2"/>
</dbReference>
<evidence type="ECO:0000313" key="5">
    <source>
        <dbReference type="EMBL" id="MBK1660147.1"/>
    </source>
</evidence>
<evidence type="ECO:0000313" key="6">
    <source>
        <dbReference type="Proteomes" id="UP000697995"/>
    </source>
</evidence>
<sequence>MALISLRDVGVVTPRPLFQDLTLGIGPGDRIGLVAGNGAGKTTLLRCIAGLAQLDRGSITVSHGAVVAHVQQDVPEAWHALPLQEVVRRALPPAEREQEGWRVGLVLDEFETPEDLRARPLAALSGGWQRLALLARAWVTQPDALLLDEPTNHLDGERLAWLEGWIRGAAARTPMLVASHDRAFLDACTTRTLFLRPGASRLYAHPYAKARHLLEADDAAQDRRHARDAREVERLRRHAGALRNVGVNSGSDLLQKKSMQLRDRAERLEQTLRPAHAEKAGEIRLASRGTHARVLLGLRDVTVRAPDGRALFRIGRLDLRQGDRVVLQGRNGVGKSQLIALLRRAAAGEEPGVKLGPGLVLGHAAQGMAHLPEDATPHRLVAAHAGIGDGRATSLLAGAGLGVEMHHRPIGRLSPGQKARLGLLALRLAAPNLYLLDEPTNHVDIPGQERLEAELLAQEATCVLVSHDRSFARTVGTRFLLIEAGTLRDVTDTPAAASR</sequence>
<dbReference type="CDD" id="cd03221">
    <property type="entry name" value="ABCF_EF-3"/>
    <property type="match status" value="1"/>
</dbReference>
<gene>
    <name evidence="5" type="ORF">CKO45_18100</name>
</gene>
<dbReference type="PROSITE" id="PS00211">
    <property type="entry name" value="ABC_TRANSPORTER_1"/>
    <property type="match status" value="1"/>
</dbReference>
<dbReference type="Gene3D" id="3.40.50.300">
    <property type="entry name" value="P-loop containing nucleotide triphosphate hydrolases"/>
    <property type="match status" value="2"/>
</dbReference>
<keyword evidence="6" id="KW-1185">Reference proteome</keyword>
<comment type="caution">
    <text evidence="5">The sequence shown here is derived from an EMBL/GenBank/DDBJ whole genome shotgun (WGS) entry which is preliminary data.</text>
</comment>
<dbReference type="RefSeq" id="WP_133221489.1">
    <property type="nucleotide sequence ID" value="NZ_NRSG01000150.1"/>
</dbReference>
<protein>
    <submittedName>
        <fullName evidence="5">ABC transporter</fullName>
    </submittedName>
</protein>
<dbReference type="InterPro" id="IPR050611">
    <property type="entry name" value="ABCF"/>
</dbReference>
<accession>A0ABS1D071</accession>
<dbReference type="SMART" id="SM00382">
    <property type="entry name" value="AAA"/>
    <property type="match status" value="2"/>
</dbReference>
<evidence type="ECO:0000256" key="3">
    <source>
        <dbReference type="ARBA" id="ARBA00022840"/>
    </source>
</evidence>
<keyword evidence="3" id="KW-0067">ATP-binding</keyword>
<dbReference type="InterPro" id="IPR003593">
    <property type="entry name" value="AAA+_ATPase"/>
</dbReference>
<reference evidence="5 6" key="1">
    <citation type="journal article" date="2020" name="Microorganisms">
        <title>Osmotic Adaptation and Compatible Solute Biosynthesis of Phototrophic Bacteria as Revealed from Genome Analyses.</title>
        <authorList>
            <person name="Imhoff J.F."/>
            <person name="Rahn T."/>
            <person name="Kunzel S."/>
            <person name="Keller A."/>
            <person name="Neulinger S.C."/>
        </authorList>
    </citation>
    <scope>NUCLEOTIDE SEQUENCE [LARGE SCALE GENOMIC DNA]</scope>
    <source>
        <strain evidence="5 6">DSM 15382</strain>
    </source>
</reference>